<evidence type="ECO:0000256" key="2">
    <source>
        <dbReference type="ARBA" id="ARBA00022475"/>
    </source>
</evidence>
<feature type="transmembrane region" description="Helical" evidence="6">
    <location>
        <begin position="364"/>
        <end position="384"/>
    </location>
</feature>
<dbReference type="AlphaFoldDB" id="A0A6G7B630"/>
<keyword evidence="5 6" id="KW-0472">Membrane</keyword>
<dbReference type="GO" id="GO:0005886">
    <property type="term" value="C:plasma membrane"/>
    <property type="evidence" value="ECO:0007669"/>
    <property type="project" value="UniProtKB-SubCell"/>
</dbReference>
<feature type="transmembrane region" description="Helical" evidence="6">
    <location>
        <begin position="338"/>
        <end position="358"/>
    </location>
</feature>
<feature type="domain" description="ABC-2 type transporter transmembrane" evidence="7">
    <location>
        <begin position="19"/>
        <end position="384"/>
    </location>
</feature>
<dbReference type="PANTHER" id="PTHR30294:SF29">
    <property type="entry name" value="MULTIDRUG ABC TRANSPORTER PERMEASE YBHS-RELATED"/>
    <property type="match status" value="1"/>
</dbReference>
<sequence length="409" mass="45759">MKKILIVAKETFFRQIKSWGFIFMVLGPFIIVGINIIIGLATAKSAHQKNDTDNRIAVVCKDNLLKTNLKANPDVKLYDNQATASKLFEKGKIKGYLYLTIKKNQQLDATVYLQPTDSSNIHKRSSVIISGLQNNINFATAKLSNEQKKKIMTVPEVHIKQAEKSKEIKNDTGIKIICFYAVCFILYFILLIYNGVTTQEIATEKGTKIMEVVFSSMPGGDYFIGKIMGLIGEVLLHIGIYLVGGYSIWRLLPYFKEGKTLVHQFDPFVGAILGNIGIYSLIYVVAALIICLILAALCGALASKPENAGKTAQFMTILIILCFILATQFNNNVHSNLLFVLSYVPFISSFMMPIRIIYEVASTWEILISISITVGFLIGILILIRRIYPRLILQTDDSVFKALKKAMMK</sequence>
<feature type="transmembrane region" description="Helical" evidence="6">
    <location>
        <begin position="308"/>
        <end position="326"/>
    </location>
</feature>
<evidence type="ECO:0000259" key="7">
    <source>
        <dbReference type="Pfam" id="PF12698"/>
    </source>
</evidence>
<dbReference type="RefSeq" id="WP_006738334.1">
    <property type="nucleotide sequence ID" value="NZ_CP049228.1"/>
</dbReference>
<keyword evidence="2" id="KW-1003">Cell membrane</keyword>
<evidence type="ECO:0000313" key="9">
    <source>
        <dbReference type="Proteomes" id="UP000501676"/>
    </source>
</evidence>
<organism evidence="8 9">
    <name type="scientific">Lactobacillus iners</name>
    <dbReference type="NCBI Taxonomy" id="147802"/>
    <lineage>
        <taxon>Bacteria</taxon>
        <taxon>Bacillati</taxon>
        <taxon>Bacillota</taxon>
        <taxon>Bacilli</taxon>
        <taxon>Lactobacillales</taxon>
        <taxon>Lactobacillaceae</taxon>
        <taxon>Lactobacillus</taxon>
    </lineage>
</organism>
<feature type="transmembrane region" description="Helical" evidence="6">
    <location>
        <begin position="174"/>
        <end position="193"/>
    </location>
</feature>
<feature type="transmembrane region" description="Helical" evidence="6">
    <location>
        <begin position="227"/>
        <end position="249"/>
    </location>
</feature>
<dbReference type="GO" id="GO:0140359">
    <property type="term" value="F:ABC-type transporter activity"/>
    <property type="evidence" value="ECO:0007669"/>
    <property type="project" value="InterPro"/>
</dbReference>
<reference evidence="8 9" key="1">
    <citation type="submission" date="2020-02" db="EMBL/GenBank/DDBJ databases">
        <title>Complete genome sequences of six Lactobacillus iners strains isolated from the human vagina.</title>
        <authorList>
            <person name="France M.T."/>
            <person name="Rutt L."/>
            <person name="Narina S."/>
            <person name="Arbaugh S."/>
            <person name="Humphrys M.S."/>
            <person name="Ma B."/>
            <person name="Hayward M.R."/>
            <person name="Relman D."/>
            <person name="Kwon D.S."/>
            <person name="Ravel J."/>
        </authorList>
    </citation>
    <scope>NUCLEOTIDE SEQUENCE [LARGE SCALE GENOMIC DNA]</scope>
    <source>
        <strain evidence="8 9">C0210C1</strain>
    </source>
</reference>
<name>A0A6G7B630_9LACO</name>
<keyword evidence="3 6" id="KW-0812">Transmembrane</keyword>
<keyword evidence="4 6" id="KW-1133">Transmembrane helix</keyword>
<evidence type="ECO:0000256" key="1">
    <source>
        <dbReference type="ARBA" id="ARBA00004651"/>
    </source>
</evidence>
<proteinExistence type="predicted"/>
<evidence type="ECO:0000256" key="5">
    <source>
        <dbReference type="ARBA" id="ARBA00023136"/>
    </source>
</evidence>
<evidence type="ECO:0000256" key="6">
    <source>
        <dbReference type="SAM" id="Phobius"/>
    </source>
</evidence>
<dbReference type="PANTHER" id="PTHR30294">
    <property type="entry name" value="MEMBRANE COMPONENT OF ABC TRANSPORTER YHHJ-RELATED"/>
    <property type="match status" value="1"/>
</dbReference>
<dbReference type="Proteomes" id="UP000501676">
    <property type="component" value="Chromosome"/>
</dbReference>
<feature type="transmembrane region" description="Helical" evidence="6">
    <location>
        <begin position="20"/>
        <end position="41"/>
    </location>
</feature>
<evidence type="ECO:0000313" key="8">
    <source>
        <dbReference type="EMBL" id="QIH24024.1"/>
    </source>
</evidence>
<evidence type="ECO:0000256" key="4">
    <source>
        <dbReference type="ARBA" id="ARBA00022989"/>
    </source>
</evidence>
<gene>
    <name evidence="8" type="ORF">G6Z83_04865</name>
</gene>
<accession>A0A6G7B630</accession>
<dbReference type="InterPro" id="IPR051449">
    <property type="entry name" value="ABC-2_transporter_component"/>
</dbReference>
<dbReference type="Pfam" id="PF12698">
    <property type="entry name" value="ABC2_membrane_3"/>
    <property type="match status" value="1"/>
</dbReference>
<comment type="subcellular location">
    <subcellularLocation>
        <location evidence="1">Cell membrane</location>
        <topology evidence="1">Multi-pass membrane protein</topology>
    </subcellularLocation>
</comment>
<dbReference type="GeneID" id="93221678"/>
<dbReference type="EMBL" id="CP049228">
    <property type="protein sequence ID" value="QIH24024.1"/>
    <property type="molecule type" value="Genomic_DNA"/>
</dbReference>
<dbReference type="InterPro" id="IPR013525">
    <property type="entry name" value="ABC2_TM"/>
</dbReference>
<feature type="transmembrane region" description="Helical" evidence="6">
    <location>
        <begin position="281"/>
        <end position="302"/>
    </location>
</feature>
<evidence type="ECO:0000256" key="3">
    <source>
        <dbReference type="ARBA" id="ARBA00022692"/>
    </source>
</evidence>
<protein>
    <submittedName>
        <fullName evidence="8">ABC transporter permease</fullName>
    </submittedName>
</protein>